<proteinExistence type="predicted"/>
<accession>A0A423X571</accession>
<evidence type="ECO:0000256" key="4">
    <source>
        <dbReference type="ARBA" id="ARBA00023136"/>
    </source>
</evidence>
<organism evidence="7 8">
    <name type="scientific">Cytospora schulzeri</name>
    <dbReference type="NCBI Taxonomy" id="448051"/>
    <lineage>
        <taxon>Eukaryota</taxon>
        <taxon>Fungi</taxon>
        <taxon>Dikarya</taxon>
        <taxon>Ascomycota</taxon>
        <taxon>Pezizomycotina</taxon>
        <taxon>Sordariomycetes</taxon>
        <taxon>Sordariomycetidae</taxon>
        <taxon>Diaporthales</taxon>
        <taxon>Cytosporaceae</taxon>
        <taxon>Cytospora</taxon>
    </lineage>
</organism>
<dbReference type="OrthoDB" id="4521223at2759"/>
<evidence type="ECO:0000313" key="8">
    <source>
        <dbReference type="Proteomes" id="UP000283895"/>
    </source>
</evidence>
<keyword evidence="8" id="KW-1185">Reference proteome</keyword>
<dbReference type="InterPro" id="IPR007568">
    <property type="entry name" value="RTA1"/>
</dbReference>
<feature type="transmembrane region" description="Helical" evidence="6">
    <location>
        <begin position="124"/>
        <end position="147"/>
    </location>
</feature>
<dbReference type="AlphaFoldDB" id="A0A423X571"/>
<evidence type="ECO:0000256" key="6">
    <source>
        <dbReference type="SAM" id="Phobius"/>
    </source>
</evidence>
<dbReference type="PANTHER" id="PTHR31465">
    <property type="entry name" value="PROTEIN RTA1-RELATED"/>
    <property type="match status" value="1"/>
</dbReference>
<feature type="transmembrane region" description="Helical" evidence="6">
    <location>
        <begin position="50"/>
        <end position="70"/>
    </location>
</feature>
<evidence type="ECO:0000256" key="3">
    <source>
        <dbReference type="ARBA" id="ARBA00022989"/>
    </source>
</evidence>
<feature type="compositionally biased region" description="Low complexity" evidence="5">
    <location>
        <begin position="345"/>
        <end position="359"/>
    </location>
</feature>
<dbReference type="EMBL" id="LKEA01000002">
    <property type="protein sequence ID" value="ROW11051.1"/>
    <property type="molecule type" value="Genomic_DNA"/>
</dbReference>
<dbReference type="GO" id="GO:0000324">
    <property type="term" value="C:fungal-type vacuole"/>
    <property type="evidence" value="ECO:0007669"/>
    <property type="project" value="TreeGrafter"/>
</dbReference>
<protein>
    <recommendedName>
        <fullName evidence="9">Sphingoid long-chain base transporter RSB1</fullName>
    </recommendedName>
</protein>
<dbReference type="Proteomes" id="UP000283895">
    <property type="component" value="Unassembled WGS sequence"/>
</dbReference>
<evidence type="ECO:0000256" key="1">
    <source>
        <dbReference type="ARBA" id="ARBA00004141"/>
    </source>
</evidence>
<feature type="transmembrane region" description="Helical" evidence="6">
    <location>
        <begin position="167"/>
        <end position="191"/>
    </location>
</feature>
<sequence>MSAPSKPLWLDVYNTPYSNGFNVAANYLFLAIICGSLAYCLAVSWKTRRCLPFSLVLCIAYILEIAAYALRLQPWFIVSYTTNFGLSLIAPVFITIGIHLCTAQVLTTLGTEHAVLSPNSHLRVFIYTDLLAALLQAIGLGLTFANAKQAGPWGITLPAQAGPGQAIMYAGLILQTLALAAALSLLAVAYVRAGKADRKYGYTTFQRDGAGYVSLSPRFKTFLAVLPLAGVCTLVRCAYRSAAVWGGLGSDIARDEVVWLAAEGVMLTEAMVSLAVFHPAIWLEDGVRQRSSSDDMEQGDAGTSKLGKRLTVGTFATEMEEPRNRDSVHNLDEGGQVLFTTNLMAPSDASSQGSASRRGSAAEHEQLYQSSPYDPQGESAGRYSEDITSESRGLSPLEAEEEEFRQESESFIQPPRKSSRVDPTAVEETEQEGYCSEER</sequence>
<evidence type="ECO:0000256" key="5">
    <source>
        <dbReference type="SAM" id="MobiDB-lite"/>
    </source>
</evidence>
<evidence type="ECO:0000313" key="7">
    <source>
        <dbReference type="EMBL" id="ROW11051.1"/>
    </source>
</evidence>
<keyword evidence="2 6" id="KW-0812">Transmembrane</keyword>
<gene>
    <name evidence="7" type="ORF">VMCG_01093</name>
</gene>
<name>A0A423X571_9PEZI</name>
<evidence type="ECO:0008006" key="9">
    <source>
        <dbReference type="Google" id="ProtNLM"/>
    </source>
</evidence>
<comment type="subcellular location">
    <subcellularLocation>
        <location evidence="1">Membrane</location>
        <topology evidence="1">Multi-pass membrane protein</topology>
    </subcellularLocation>
</comment>
<keyword evidence="4 6" id="KW-0472">Membrane</keyword>
<comment type="caution">
    <text evidence="7">The sequence shown here is derived from an EMBL/GenBank/DDBJ whole genome shotgun (WGS) entry which is preliminary data.</text>
</comment>
<feature type="transmembrane region" description="Helical" evidence="6">
    <location>
        <begin position="20"/>
        <end position="43"/>
    </location>
</feature>
<dbReference type="Pfam" id="PF04479">
    <property type="entry name" value="RTA1"/>
    <property type="match status" value="1"/>
</dbReference>
<dbReference type="GO" id="GO:0005886">
    <property type="term" value="C:plasma membrane"/>
    <property type="evidence" value="ECO:0007669"/>
    <property type="project" value="TreeGrafter"/>
</dbReference>
<keyword evidence="3 6" id="KW-1133">Transmembrane helix</keyword>
<reference evidence="7 8" key="1">
    <citation type="submission" date="2015-09" db="EMBL/GenBank/DDBJ databases">
        <title>Host preference determinants of Valsa canker pathogens revealed by comparative genomics.</title>
        <authorList>
            <person name="Yin Z."/>
            <person name="Huang L."/>
        </authorList>
    </citation>
    <scope>NUCLEOTIDE SEQUENCE [LARGE SCALE GENOMIC DNA]</scope>
    <source>
        <strain evidence="7 8">03-1</strain>
    </source>
</reference>
<feature type="transmembrane region" description="Helical" evidence="6">
    <location>
        <begin position="82"/>
        <end position="103"/>
    </location>
</feature>
<feature type="region of interest" description="Disordered" evidence="5">
    <location>
        <begin position="344"/>
        <end position="439"/>
    </location>
</feature>
<evidence type="ECO:0000256" key="2">
    <source>
        <dbReference type="ARBA" id="ARBA00022692"/>
    </source>
</evidence>
<dbReference type="PANTHER" id="PTHR31465:SF7">
    <property type="entry name" value="SPHINGOID LONG-CHAIN BASE TRANSPORTER RSB1"/>
    <property type="match status" value="1"/>
</dbReference>